<dbReference type="EMBL" id="GISG01013034">
    <property type="protein sequence ID" value="MBA4616760.1"/>
    <property type="molecule type" value="Transcribed_RNA"/>
</dbReference>
<feature type="compositionally biased region" description="Acidic residues" evidence="8">
    <location>
        <begin position="12"/>
        <end position="22"/>
    </location>
</feature>
<comment type="subcellular location">
    <subcellularLocation>
        <location evidence="1">Nucleus</location>
        <location evidence="1">Nuclear pore complex</location>
    </subcellularLocation>
</comment>
<accession>A0A7C9CFE6</accession>
<dbReference type="Pfam" id="PF00638">
    <property type="entry name" value="Ran_BP1"/>
    <property type="match status" value="1"/>
</dbReference>
<dbReference type="EMBL" id="GISG01013035">
    <property type="protein sequence ID" value="MBA4616761.1"/>
    <property type="molecule type" value="Transcribed_RNA"/>
</dbReference>
<dbReference type="InterPro" id="IPR000156">
    <property type="entry name" value="Ran_bind_dom"/>
</dbReference>
<evidence type="ECO:0000256" key="5">
    <source>
        <dbReference type="ARBA" id="ARBA00023010"/>
    </source>
</evidence>
<dbReference type="InterPro" id="IPR011993">
    <property type="entry name" value="PH-like_dom_sf"/>
</dbReference>
<keyword evidence="2" id="KW-0813">Transport</keyword>
<dbReference type="GO" id="GO:0015031">
    <property type="term" value="P:protein transport"/>
    <property type="evidence" value="ECO:0007669"/>
    <property type="project" value="UniProtKB-KW"/>
</dbReference>
<feature type="compositionally biased region" description="Basic and acidic residues" evidence="8">
    <location>
        <begin position="179"/>
        <end position="189"/>
    </location>
</feature>
<dbReference type="GO" id="GO:0005737">
    <property type="term" value="C:cytoplasm"/>
    <property type="evidence" value="ECO:0007669"/>
    <property type="project" value="TreeGrafter"/>
</dbReference>
<keyword evidence="7" id="KW-0539">Nucleus</keyword>
<feature type="region of interest" description="Disordered" evidence="8">
    <location>
        <begin position="1"/>
        <end position="26"/>
    </location>
</feature>
<keyword evidence="6" id="KW-0906">Nuclear pore complex</keyword>
<evidence type="ECO:0000259" key="9">
    <source>
        <dbReference type="PROSITE" id="PS50196"/>
    </source>
</evidence>
<dbReference type="GO" id="GO:0005643">
    <property type="term" value="C:nuclear pore"/>
    <property type="evidence" value="ECO:0007669"/>
    <property type="project" value="UniProtKB-SubCell"/>
</dbReference>
<evidence type="ECO:0000256" key="1">
    <source>
        <dbReference type="ARBA" id="ARBA00004567"/>
    </source>
</evidence>
<evidence type="ECO:0000313" key="10">
    <source>
        <dbReference type="EMBL" id="MBA4616760.1"/>
    </source>
</evidence>
<organism evidence="10">
    <name type="scientific">Opuntia streptacantha</name>
    <name type="common">Prickly pear cactus</name>
    <name type="synonym">Opuntia cardona</name>
    <dbReference type="NCBI Taxonomy" id="393608"/>
    <lineage>
        <taxon>Eukaryota</taxon>
        <taxon>Viridiplantae</taxon>
        <taxon>Streptophyta</taxon>
        <taxon>Embryophyta</taxon>
        <taxon>Tracheophyta</taxon>
        <taxon>Spermatophyta</taxon>
        <taxon>Magnoliopsida</taxon>
        <taxon>eudicotyledons</taxon>
        <taxon>Gunneridae</taxon>
        <taxon>Pentapetalae</taxon>
        <taxon>Caryophyllales</taxon>
        <taxon>Cactineae</taxon>
        <taxon>Cactaceae</taxon>
        <taxon>Opuntioideae</taxon>
        <taxon>Opuntia</taxon>
    </lineage>
</organism>
<evidence type="ECO:0000256" key="4">
    <source>
        <dbReference type="ARBA" id="ARBA00022927"/>
    </source>
</evidence>
<sequence>MASTDPEHREEEESAPAEDEDTGAQIAPIVKLEEVAVSTGEEDEDPILDLKAKLYRFDKEGNQWKERGTGSVKFLKHKVTGKVRLVMRQSKTLKICANHLIIAGMTVQEHAGNDKSCVWHAPDFADEELKDEMFCIRFASVENCKTFMETFQEVAESQKMQEENKDACATAEALEKLTVEEKNKDKAAEEAPAAATEVKPELKEENEKKEDEKKAEDSSASA</sequence>
<evidence type="ECO:0000256" key="7">
    <source>
        <dbReference type="ARBA" id="ARBA00023242"/>
    </source>
</evidence>
<reference evidence="10" key="2">
    <citation type="submission" date="2020-07" db="EMBL/GenBank/DDBJ databases">
        <authorList>
            <person name="Vera ALvarez R."/>
            <person name="Arias-Moreno D.M."/>
            <person name="Jimenez-Jacinto V."/>
            <person name="Jimenez-Bremont J.F."/>
            <person name="Swaminathan K."/>
            <person name="Moose S.P."/>
            <person name="Guerrero-Gonzalez M.L."/>
            <person name="Marino-Ramirez L."/>
            <person name="Landsman D."/>
            <person name="Rodriguez-Kessler M."/>
            <person name="Delgado-Sanchez P."/>
        </authorList>
    </citation>
    <scope>NUCLEOTIDE SEQUENCE</scope>
    <source>
        <tissue evidence="10">Cladode</tissue>
    </source>
</reference>
<name>A0A7C9CFE6_OPUST</name>
<dbReference type="InterPro" id="IPR045256">
    <property type="entry name" value="RanBP1_RanBD"/>
</dbReference>
<dbReference type="PANTHER" id="PTHR23138:SF177">
    <property type="entry name" value="RAN-BINDING PROTEIN 1 HOMOLOG B"/>
    <property type="match status" value="1"/>
</dbReference>
<dbReference type="InterPro" id="IPR045255">
    <property type="entry name" value="RanBP1-like"/>
</dbReference>
<dbReference type="GO" id="GO:0051028">
    <property type="term" value="P:mRNA transport"/>
    <property type="evidence" value="ECO:0007669"/>
    <property type="project" value="UniProtKB-KW"/>
</dbReference>
<feature type="compositionally biased region" description="Basic and acidic residues" evidence="8">
    <location>
        <begin position="1"/>
        <end position="11"/>
    </location>
</feature>
<evidence type="ECO:0000256" key="2">
    <source>
        <dbReference type="ARBA" id="ARBA00022448"/>
    </source>
</evidence>
<dbReference type="PANTHER" id="PTHR23138">
    <property type="entry name" value="RAN BINDING PROTEIN"/>
    <property type="match status" value="1"/>
</dbReference>
<dbReference type="AlphaFoldDB" id="A0A7C9CFE6"/>
<proteinExistence type="predicted"/>
<dbReference type="CDD" id="cd13179">
    <property type="entry name" value="RanBD_RanBP1"/>
    <property type="match status" value="1"/>
</dbReference>
<dbReference type="SMART" id="SM00160">
    <property type="entry name" value="RanBD"/>
    <property type="match status" value="1"/>
</dbReference>
<dbReference type="Gene3D" id="2.30.29.30">
    <property type="entry name" value="Pleckstrin-homology domain (PH domain)/Phosphotyrosine-binding domain (PTB)"/>
    <property type="match status" value="1"/>
</dbReference>
<evidence type="ECO:0000256" key="6">
    <source>
        <dbReference type="ARBA" id="ARBA00023132"/>
    </source>
</evidence>
<keyword evidence="5" id="KW-0811">Translocation</keyword>
<feature type="compositionally biased region" description="Basic and acidic residues" evidence="8">
    <location>
        <begin position="198"/>
        <end position="222"/>
    </location>
</feature>
<evidence type="ECO:0000256" key="3">
    <source>
        <dbReference type="ARBA" id="ARBA00022816"/>
    </source>
</evidence>
<feature type="domain" description="RanBD1" evidence="9">
    <location>
        <begin position="25"/>
        <end position="160"/>
    </location>
</feature>
<dbReference type="GO" id="GO:0005096">
    <property type="term" value="F:GTPase activator activity"/>
    <property type="evidence" value="ECO:0007669"/>
    <property type="project" value="TreeGrafter"/>
</dbReference>
<evidence type="ECO:0000256" key="8">
    <source>
        <dbReference type="SAM" id="MobiDB-lite"/>
    </source>
</evidence>
<reference evidence="10" key="1">
    <citation type="journal article" date="2013" name="J. Plant Res.">
        <title>Effect of fungi and light on seed germination of three Opuntia species from semiarid lands of central Mexico.</title>
        <authorList>
            <person name="Delgado-Sanchez P."/>
            <person name="Jimenez-Bremont J.F."/>
            <person name="Guerrero-Gonzalez Mde L."/>
            <person name="Flores J."/>
        </authorList>
    </citation>
    <scope>NUCLEOTIDE SEQUENCE</scope>
    <source>
        <tissue evidence="10">Cladode</tissue>
    </source>
</reference>
<dbReference type="FunFam" id="2.30.29.30:FF:000245">
    <property type="entry name" value="Ran-binding protein 1 b"/>
    <property type="match status" value="1"/>
</dbReference>
<keyword evidence="4" id="KW-0653">Protein transport</keyword>
<dbReference type="GO" id="GO:0006913">
    <property type="term" value="P:nucleocytoplasmic transport"/>
    <property type="evidence" value="ECO:0007669"/>
    <property type="project" value="InterPro"/>
</dbReference>
<protein>
    <recommendedName>
        <fullName evidence="9">RanBD1 domain-containing protein</fullName>
    </recommendedName>
</protein>
<dbReference type="EMBL" id="GISG01013032">
    <property type="protein sequence ID" value="MBA4616758.1"/>
    <property type="molecule type" value="Transcribed_RNA"/>
</dbReference>
<dbReference type="PROSITE" id="PS50196">
    <property type="entry name" value="RANBD1"/>
    <property type="match status" value="1"/>
</dbReference>
<dbReference type="SUPFAM" id="SSF50729">
    <property type="entry name" value="PH domain-like"/>
    <property type="match status" value="1"/>
</dbReference>
<keyword evidence="3" id="KW-0509">mRNA transport</keyword>
<feature type="region of interest" description="Disordered" evidence="8">
    <location>
        <begin position="179"/>
        <end position="222"/>
    </location>
</feature>
<dbReference type="EMBL" id="GISG01013033">
    <property type="protein sequence ID" value="MBA4616759.1"/>
    <property type="molecule type" value="Transcribed_RNA"/>
</dbReference>